<evidence type="ECO:0000256" key="2">
    <source>
        <dbReference type="ARBA" id="ARBA00022692"/>
    </source>
</evidence>
<keyword evidence="4 5" id="KW-0472">Membrane</keyword>
<feature type="transmembrane region" description="Helical" evidence="5">
    <location>
        <begin position="137"/>
        <end position="156"/>
    </location>
</feature>
<name>A0AAI9SUG7_9ASCO</name>
<feature type="transmembrane region" description="Helical" evidence="5">
    <location>
        <begin position="206"/>
        <end position="224"/>
    </location>
</feature>
<evidence type="ECO:0000256" key="1">
    <source>
        <dbReference type="ARBA" id="ARBA00004127"/>
    </source>
</evidence>
<dbReference type="GO" id="GO:0012505">
    <property type="term" value="C:endomembrane system"/>
    <property type="evidence" value="ECO:0007669"/>
    <property type="project" value="UniProtKB-SubCell"/>
</dbReference>
<organism evidence="6 7">
    <name type="scientific">Candida oxycetoniae</name>
    <dbReference type="NCBI Taxonomy" id="497107"/>
    <lineage>
        <taxon>Eukaryota</taxon>
        <taxon>Fungi</taxon>
        <taxon>Dikarya</taxon>
        <taxon>Ascomycota</taxon>
        <taxon>Saccharomycotina</taxon>
        <taxon>Pichiomycetes</taxon>
        <taxon>Debaryomycetaceae</taxon>
        <taxon>Candida/Lodderomyces clade</taxon>
        <taxon>Candida</taxon>
    </lineage>
</organism>
<keyword evidence="3 5" id="KW-1133">Transmembrane helix</keyword>
<dbReference type="GO" id="GO:0016020">
    <property type="term" value="C:membrane"/>
    <property type="evidence" value="ECO:0007669"/>
    <property type="project" value="InterPro"/>
</dbReference>
<keyword evidence="7" id="KW-1185">Reference proteome</keyword>
<dbReference type="Proteomes" id="UP001202479">
    <property type="component" value="Unassembled WGS sequence"/>
</dbReference>
<feature type="transmembrane region" description="Helical" evidence="5">
    <location>
        <begin position="65"/>
        <end position="86"/>
    </location>
</feature>
<dbReference type="GeneID" id="73381501"/>
<sequence>MSLENKVKETQTTTVTAPYSRRRVGNPLITIIDLLSILIGAYGAYTNIYTVELPSHLAKAGHWQFLTNLSLVYSLVVFAIGFFAHITKSKTLYQIKNNIHPIGLALELIVAGIYWPLRVFFLHLLTKDPSKFQVPLLTDLSIHLMPVVSLLVDYLVFMPKWTISNNTALSFMVVLTVFYWFLLESLIDKENGGSYPYQFMDVEKDFHRVLIFAIVAFVAYFQFLTMKRVYDWVVGATEEASIEIDKKLD</sequence>
<evidence type="ECO:0000256" key="3">
    <source>
        <dbReference type="ARBA" id="ARBA00022989"/>
    </source>
</evidence>
<feature type="transmembrane region" description="Helical" evidence="5">
    <location>
        <begin position="28"/>
        <end position="45"/>
    </location>
</feature>
<evidence type="ECO:0000313" key="6">
    <source>
        <dbReference type="EMBL" id="KAI3403298.1"/>
    </source>
</evidence>
<dbReference type="Pfam" id="PF04750">
    <property type="entry name" value="Far-17a_AIG1"/>
    <property type="match status" value="1"/>
</dbReference>
<evidence type="ECO:0000256" key="4">
    <source>
        <dbReference type="ARBA" id="ARBA00023136"/>
    </source>
</evidence>
<accession>A0AAI9SUG7</accession>
<protein>
    <submittedName>
        <fullName evidence="6">Uncharacterized protein</fullName>
    </submittedName>
</protein>
<reference evidence="6" key="1">
    <citation type="journal article" date="2022" name="DNA Res.">
        <title>Genome analysis of five recently described species of the CUG-Ser clade uncovers Candida theae as a new hybrid lineage with pathogenic potential in the Candida parapsilosis species complex.</title>
        <authorList>
            <person name="Mixao V."/>
            <person name="Del Olmo V."/>
            <person name="Hegedusova E."/>
            <person name="Saus E."/>
            <person name="Pryszcz L."/>
            <person name="Cillingova A."/>
            <person name="Nosek J."/>
            <person name="Gabaldon T."/>
        </authorList>
    </citation>
    <scope>NUCLEOTIDE SEQUENCE</scope>
    <source>
        <strain evidence="6">CBS 10844</strain>
    </source>
</reference>
<gene>
    <name evidence="6" type="ORF">KGF56_003886</name>
</gene>
<dbReference type="AlphaFoldDB" id="A0AAI9SUG7"/>
<dbReference type="PANTHER" id="PTHR10989">
    <property type="entry name" value="ANDROGEN-INDUCED PROTEIN 1-RELATED"/>
    <property type="match status" value="1"/>
</dbReference>
<dbReference type="PANTHER" id="PTHR10989:SF16">
    <property type="entry name" value="AT02829P-RELATED"/>
    <property type="match status" value="1"/>
</dbReference>
<keyword evidence="2 5" id="KW-0812">Transmembrane</keyword>
<feature type="transmembrane region" description="Helical" evidence="5">
    <location>
        <begin position="98"/>
        <end position="117"/>
    </location>
</feature>
<evidence type="ECO:0000313" key="7">
    <source>
        <dbReference type="Proteomes" id="UP001202479"/>
    </source>
</evidence>
<dbReference type="InterPro" id="IPR006838">
    <property type="entry name" value="ADTRP_AIG1"/>
</dbReference>
<comment type="caution">
    <text evidence="6">The sequence shown here is derived from an EMBL/GenBank/DDBJ whole genome shotgun (WGS) entry which is preliminary data.</text>
</comment>
<feature type="transmembrane region" description="Helical" evidence="5">
    <location>
        <begin position="168"/>
        <end position="186"/>
    </location>
</feature>
<dbReference type="EMBL" id="JAHUZD010000128">
    <property type="protein sequence ID" value="KAI3403298.1"/>
    <property type="molecule type" value="Genomic_DNA"/>
</dbReference>
<comment type="subcellular location">
    <subcellularLocation>
        <location evidence="1">Endomembrane system</location>
        <topology evidence="1">Multi-pass membrane protein</topology>
    </subcellularLocation>
</comment>
<proteinExistence type="predicted"/>
<dbReference type="RefSeq" id="XP_049179045.1">
    <property type="nucleotide sequence ID" value="XM_049325267.1"/>
</dbReference>
<evidence type="ECO:0000256" key="5">
    <source>
        <dbReference type="SAM" id="Phobius"/>
    </source>
</evidence>